<dbReference type="PANTHER" id="PTHR40074">
    <property type="entry name" value="O-ACETYLTRANSFERASE WECH"/>
    <property type="match status" value="1"/>
</dbReference>
<evidence type="ECO:0000256" key="4">
    <source>
        <dbReference type="ARBA" id="ARBA00022692"/>
    </source>
</evidence>
<evidence type="ECO:0000256" key="2">
    <source>
        <dbReference type="ARBA" id="ARBA00007400"/>
    </source>
</evidence>
<feature type="domain" description="Acyltransferase 3" evidence="8">
    <location>
        <begin position="5"/>
        <end position="330"/>
    </location>
</feature>
<accession>A0A414J6R5</accession>
<dbReference type="PANTHER" id="PTHR40074:SF2">
    <property type="entry name" value="O-ACETYLTRANSFERASE WECH"/>
    <property type="match status" value="1"/>
</dbReference>
<dbReference type="AlphaFoldDB" id="A0A414J6R5"/>
<evidence type="ECO:0000256" key="7">
    <source>
        <dbReference type="SAM" id="Phobius"/>
    </source>
</evidence>
<organism evidence="9 10">
    <name type="scientific">Blautia obeum</name>
    <dbReference type="NCBI Taxonomy" id="40520"/>
    <lineage>
        <taxon>Bacteria</taxon>
        <taxon>Bacillati</taxon>
        <taxon>Bacillota</taxon>
        <taxon>Clostridia</taxon>
        <taxon>Lachnospirales</taxon>
        <taxon>Lachnospiraceae</taxon>
        <taxon>Blautia</taxon>
    </lineage>
</organism>
<feature type="transmembrane region" description="Helical" evidence="7">
    <location>
        <begin position="284"/>
        <end position="303"/>
    </location>
</feature>
<evidence type="ECO:0000313" key="9">
    <source>
        <dbReference type="EMBL" id="RHE40151.1"/>
    </source>
</evidence>
<keyword evidence="3" id="KW-1003">Cell membrane</keyword>
<feature type="transmembrane region" description="Helical" evidence="7">
    <location>
        <begin position="49"/>
        <end position="70"/>
    </location>
</feature>
<dbReference type="GO" id="GO:0005886">
    <property type="term" value="C:plasma membrane"/>
    <property type="evidence" value="ECO:0007669"/>
    <property type="project" value="UniProtKB-SubCell"/>
</dbReference>
<evidence type="ECO:0000259" key="8">
    <source>
        <dbReference type="Pfam" id="PF01757"/>
    </source>
</evidence>
<keyword evidence="5 7" id="KW-1133">Transmembrane helix</keyword>
<name>A0A414J6R5_9FIRM</name>
<reference evidence="9 10" key="1">
    <citation type="submission" date="2018-08" db="EMBL/GenBank/DDBJ databases">
        <title>A genome reference for cultivated species of the human gut microbiota.</title>
        <authorList>
            <person name="Zou Y."/>
            <person name="Xue W."/>
            <person name="Luo G."/>
        </authorList>
    </citation>
    <scope>NUCLEOTIDE SEQUENCE [LARGE SCALE GENOMIC DNA]</scope>
    <source>
        <strain evidence="9 10">AM28-23</strain>
    </source>
</reference>
<feature type="transmembrane region" description="Helical" evidence="7">
    <location>
        <begin position="12"/>
        <end position="29"/>
    </location>
</feature>
<feature type="transmembrane region" description="Helical" evidence="7">
    <location>
        <begin position="171"/>
        <end position="190"/>
    </location>
</feature>
<evidence type="ECO:0000313" key="10">
    <source>
        <dbReference type="Proteomes" id="UP000283745"/>
    </source>
</evidence>
<feature type="transmembrane region" description="Helical" evidence="7">
    <location>
        <begin position="82"/>
        <end position="100"/>
    </location>
</feature>
<dbReference type="GO" id="GO:0009246">
    <property type="term" value="P:enterobacterial common antigen biosynthetic process"/>
    <property type="evidence" value="ECO:0007669"/>
    <property type="project" value="TreeGrafter"/>
</dbReference>
<keyword evidence="4 7" id="KW-0812">Transmembrane</keyword>
<evidence type="ECO:0000256" key="5">
    <source>
        <dbReference type="ARBA" id="ARBA00022989"/>
    </source>
</evidence>
<gene>
    <name evidence="9" type="ORF">DW740_07520</name>
</gene>
<keyword evidence="9" id="KW-0012">Acyltransferase</keyword>
<evidence type="ECO:0000256" key="3">
    <source>
        <dbReference type="ARBA" id="ARBA00022475"/>
    </source>
</evidence>
<dbReference type="RefSeq" id="WP_118049152.1">
    <property type="nucleotide sequence ID" value="NZ_CABJFK010000005.1"/>
</dbReference>
<keyword evidence="9" id="KW-0808">Transferase</keyword>
<proteinExistence type="inferred from homology"/>
<dbReference type="EMBL" id="QSKF01000005">
    <property type="protein sequence ID" value="RHE40151.1"/>
    <property type="molecule type" value="Genomic_DNA"/>
</dbReference>
<comment type="similarity">
    <text evidence="2">Belongs to the acyltransferase 3 family.</text>
</comment>
<dbReference type="InterPro" id="IPR002656">
    <property type="entry name" value="Acyl_transf_3_dom"/>
</dbReference>
<feature type="transmembrane region" description="Helical" evidence="7">
    <location>
        <begin position="309"/>
        <end position="330"/>
    </location>
</feature>
<sequence length="344" mass="40416">MKRIRYFDLLRCISFCFIIFYHMISQLYFSGLFTLDKVLPFYENDNMNIAMLGVAVFFILSGAGLAYSTGENFDIRRFYKKRFIRILIPFYITYISYFIYKAGTTGSFTSFFPPETSAWKIIFTFFGMDEWISQHGIHTFSLGIGEWFLGALIILYLLFPLLRFLMKKNPCLFFIGSTCIYLLLLFYYPFHTPVHVNLLIKGYDFVLGMLLGYTNHKFRPQWAFLSVPLVIFFFVSPFRLGIHYELKVEILAVAFCISISYLEPILQKKELKLMDLLSRYSYEIFLVHHIIIYILTPASIPYLHGSWSVSILFAVELVFIAFFSFILKWISGRCIAFLSRRTVT</sequence>
<dbReference type="GO" id="GO:0016413">
    <property type="term" value="F:O-acetyltransferase activity"/>
    <property type="evidence" value="ECO:0007669"/>
    <property type="project" value="TreeGrafter"/>
</dbReference>
<comment type="caution">
    <text evidence="9">The sequence shown here is derived from an EMBL/GenBank/DDBJ whole genome shotgun (WGS) entry which is preliminary data.</text>
</comment>
<dbReference type="Proteomes" id="UP000283745">
    <property type="component" value="Unassembled WGS sequence"/>
</dbReference>
<comment type="subcellular location">
    <subcellularLocation>
        <location evidence="1">Cell membrane</location>
        <topology evidence="1">Multi-pass membrane protein</topology>
    </subcellularLocation>
</comment>
<feature type="transmembrane region" description="Helical" evidence="7">
    <location>
        <begin position="137"/>
        <end position="159"/>
    </location>
</feature>
<protein>
    <submittedName>
        <fullName evidence="9">Acyltransferase</fullName>
    </submittedName>
</protein>
<evidence type="ECO:0000256" key="1">
    <source>
        <dbReference type="ARBA" id="ARBA00004651"/>
    </source>
</evidence>
<feature type="transmembrane region" description="Helical" evidence="7">
    <location>
        <begin position="222"/>
        <end position="240"/>
    </location>
</feature>
<evidence type="ECO:0000256" key="6">
    <source>
        <dbReference type="ARBA" id="ARBA00023136"/>
    </source>
</evidence>
<keyword evidence="6 7" id="KW-0472">Membrane</keyword>
<dbReference type="Pfam" id="PF01757">
    <property type="entry name" value="Acyl_transf_3"/>
    <property type="match status" value="1"/>
</dbReference>